<sequence length="211" mass="22065">MSPRPHLAGGRVASIAIGALATLPLLAPRAQAQRHPPQPWERRSSPFVAIGGDGVYSSVRARASDPRIGDGYGFDVHASIGVSALGVGAGYQRTEHDLAGSTDHAIYSGYYLEPRVTLDLGAGNFTPYLAGRIGRTKVSSPTTLSSTATPLTGTTYAAGGGLQVWLARSLALDLGALWSRLDYGARESSARDVLRNGEDGVLVRAGVRLTP</sequence>
<name>W0RFZ6_9BACT</name>
<dbReference type="AlphaFoldDB" id="W0RFZ6"/>
<dbReference type="InterPro" id="IPR011250">
    <property type="entry name" value="OMP/PagP_B-barrel"/>
</dbReference>
<dbReference type="RefSeq" id="WP_148306220.1">
    <property type="nucleotide sequence ID" value="NZ_CP007128.1"/>
</dbReference>
<dbReference type="InParanoid" id="W0RFZ6"/>
<protein>
    <recommendedName>
        <fullName evidence="3">Outer membrane protein beta-barrel domain-containing protein</fullName>
    </recommendedName>
</protein>
<dbReference type="Proteomes" id="UP000019151">
    <property type="component" value="Chromosome"/>
</dbReference>
<proteinExistence type="predicted"/>
<evidence type="ECO:0000313" key="2">
    <source>
        <dbReference type="Proteomes" id="UP000019151"/>
    </source>
</evidence>
<gene>
    <name evidence="1" type="ORF">J421_1708</name>
</gene>
<organism evidence="1 2">
    <name type="scientific">Gemmatirosa kalamazoonensis</name>
    <dbReference type="NCBI Taxonomy" id="861299"/>
    <lineage>
        <taxon>Bacteria</taxon>
        <taxon>Pseudomonadati</taxon>
        <taxon>Gemmatimonadota</taxon>
        <taxon>Gemmatimonadia</taxon>
        <taxon>Gemmatimonadales</taxon>
        <taxon>Gemmatimonadaceae</taxon>
        <taxon>Gemmatirosa</taxon>
    </lineage>
</organism>
<dbReference type="HOGENOM" id="CLU_1303415_0_0_0"/>
<dbReference type="EMBL" id="CP007128">
    <property type="protein sequence ID" value="AHG89245.1"/>
    <property type="molecule type" value="Genomic_DNA"/>
</dbReference>
<dbReference type="SUPFAM" id="SSF56925">
    <property type="entry name" value="OMPA-like"/>
    <property type="match status" value="1"/>
</dbReference>
<dbReference type="Gene3D" id="2.40.160.20">
    <property type="match status" value="1"/>
</dbReference>
<dbReference type="KEGG" id="gba:J421_1708"/>
<evidence type="ECO:0000313" key="1">
    <source>
        <dbReference type="EMBL" id="AHG89245.1"/>
    </source>
</evidence>
<accession>W0RFZ6</accession>
<keyword evidence="2" id="KW-1185">Reference proteome</keyword>
<reference evidence="1 2" key="1">
    <citation type="journal article" date="2014" name="Genome Announc.">
        <title>Genome Sequence and Methylome of Soil Bacterium Gemmatirosa kalamazoonensis KBS708T, a Member of the Rarely Cultivated Gemmatimonadetes Phylum.</title>
        <authorList>
            <person name="Debruyn J.M."/>
            <person name="Radosevich M."/>
            <person name="Wommack K.E."/>
            <person name="Polson S.W."/>
            <person name="Hauser L.J."/>
            <person name="Fawaz M.N."/>
            <person name="Korlach J."/>
            <person name="Tsai Y.C."/>
        </authorList>
    </citation>
    <scope>NUCLEOTIDE SEQUENCE [LARGE SCALE GENOMIC DNA]</scope>
    <source>
        <strain evidence="1 2">KBS708</strain>
    </source>
</reference>
<evidence type="ECO:0008006" key="3">
    <source>
        <dbReference type="Google" id="ProtNLM"/>
    </source>
</evidence>